<accession>A0A5B7HPE2</accession>
<dbReference type="AlphaFoldDB" id="A0A5B7HPE2"/>
<protein>
    <submittedName>
        <fullName evidence="1">Uncharacterized protein</fullName>
    </submittedName>
</protein>
<dbReference type="EMBL" id="VSRR010039741">
    <property type="protein sequence ID" value="MPC74801.1"/>
    <property type="molecule type" value="Genomic_DNA"/>
</dbReference>
<proteinExistence type="predicted"/>
<sequence length="59" mass="6602">MVLLWLEGVCQGAATTPGLRARSSGRRGLGVPRIRETFNFTRIIEKIFEGTSDIRQILL</sequence>
<dbReference type="Proteomes" id="UP000324222">
    <property type="component" value="Unassembled WGS sequence"/>
</dbReference>
<organism evidence="1 2">
    <name type="scientific">Portunus trituberculatus</name>
    <name type="common">Swimming crab</name>
    <name type="synonym">Neptunus trituberculatus</name>
    <dbReference type="NCBI Taxonomy" id="210409"/>
    <lineage>
        <taxon>Eukaryota</taxon>
        <taxon>Metazoa</taxon>
        <taxon>Ecdysozoa</taxon>
        <taxon>Arthropoda</taxon>
        <taxon>Crustacea</taxon>
        <taxon>Multicrustacea</taxon>
        <taxon>Malacostraca</taxon>
        <taxon>Eumalacostraca</taxon>
        <taxon>Eucarida</taxon>
        <taxon>Decapoda</taxon>
        <taxon>Pleocyemata</taxon>
        <taxon>Brachyura</taxon>
        <taxon>Eubrachyura</taxon>
        <taxon>Portunoidea</taxon>
        <taxon>Portunidae</taxon>
        <taxon>Portuninae</taxon>
        <taxon>Portunus</taxon>
    </lineage>
</organism>
<comment type="caution">
    <text evidence="1">The sequence shown here is derived from an EMBL/GenBank/DDBJ whole genome shotgun (WGS) entry which is preliminary data.</text>
</comment>
<reference evidence="1 2" key="1">
    <citation type="submission" date="2019-05" db="EMBL/GenBank/DDBJ databases">
        <title>Another draft genome of Portunus trituberculatus and its Hox gene families provides insights of decapod evolution.</title>
        <authorList>
            <person name="Jeong J.-H."/>
            <person name="Song I."/>
            <person name="Kim S."/>
            <person name="Choi T."/>
            <person name="Kim D."/>
            <person name="Ryu S."/>
            <person name="Kim W."/>
        </authorList>
    </citation>
    <scope>NUCLEOTIDE SEQUENCE [LARGE SCALE GENOMIC DNA]</scope>
    <source>
        <tissue evidence="1">Muscle</tissue>
    </source>
</reference>
<evidence type="ECO:0000313" key="2">
    <source>
        <dbReference type="Proteomes" id="UP000324222"/>
    </source>
</evidence>
<name>A0A5B7HPE2_PORTR</name>
<gene>
    <name evidence="1" type="ORF">E2C01_069176</name>
</gene>
<evidence type="ECO:0000313" key="1">
    <source>
        <dbReference type="EMBL" id="MPC74801.1"/>
    </source>
</evidence>
<keyword evidence="2" id="KW-1185">Reference proteome</keyword>